<name>A0A0K0FQP4_STRVS</name>
<keyword evidence="1" id="KW-0472">Membrane</keyword>
<accession>A0A0K0FQP4</accession>
<dbReference type="SUPFAM" id="SSF82895">
    <property type="entry name" value="TSP-1 type 1 repeat"/>
    <property type="match status" value="1"/>
</dbReference>
<evidence type="ECO:0000313" key="3">
    <source>
        <dbReference type="WBParaSite" id="SVE_1197400.1"/>
    </source>
</evidence>
<keyword evidence="1" id="KW-0812">Transmembrane</keyword>
<reference evidence="2" key="1">
    <citation type="submission" date="2014-07" db="EMBL/GenBank/DDBJ databases">
        <authorList>
            <person name="Martin A.A"/>
            <person name="De Silva N."/>
        </authorList>
    </citation>
    <scope>NUCLEOTIDE SEQUENCE</scope>
</reference>
<dbReference type="PANTHER" id="PTHR16311:SF3">
    <property type="entry name" value="THROMBOSPONDIN TYPE-1 DOMAIN-CONTAINING PROTEIN 1"/>
    <property type="match status" value="1"/>
</dbReference>
<dbReference type="GO" id="GO:0071944">
    <property type="term" value="C:cell periphery"/>
    <property type="evidence" value="ECO:0007669"/>
    <property type="project" value="TreeGrafter"/>
</dbReference>
<protein>
    <submittedName>
        <fullName evidence="3">Golden goal (inferred by orthology to a D. melanogaster protein)</fullName>
    </submittedName>
</protein>
<dbReference type="PANTHER" id="PTHR16311">
    <property type="entry name" value="THROMBOSPONDIN TYPE I DOMAIN-CONTAINING 1"/>
    <property type="match status" value="1"/>
</dbReference>
<dbReference type="Pfam" id="PF00090">
    <property type="entry name" value="TSP_1"/>
    <property type="match status" value="1"/>
</dbReference>
<dbReference type="AlphaFoldDB" id="A0A0K0FQP4"/>
<reference evidence="3" key="2">
    <citation type="submission" date="2015-08" db="UniProtKB">
        <authorList>
            <consortium name="WormBaseParasite"/>
        </authorList>
    </citation>
    <scope>IDENTIFICATION</scope>
</reference>
<dbReference type="SMART" id="SM00209">
    <property type="entry name" value="TSP1"/>
    <property type="match status" value="1"/>
</dbReference>
<dbReference type="InterPro" id="IPR036383">
    <property type="entry name" value="TSP1_rpt_sf"/>
</dbReference>
<dbReference type="InterPro" id="IPR000884">
    <property type="entry name" value="TSP1_rpt"/>
</dbReference>
<dbReference type="Gene3D" id="2.20.100.10">
    <property type="entry name" value="Thrombospondin type-1 (TSP1) repeat"/>
    <property type="match status" value="1"/>
</dbReference>
<organism evidence="2 3">
    <name type="scientific">Strongyloides venezuelensis</name>
    <name type="common">Threadworm</name>
    <dbReference type="NCBI Taxonomy" id="75913"/>
    <lineage>
        <taxon>Eukaryota</taxon>
        <taxon>Metazoa</taxon>
        <taxon>Ecdysozoa</taxon>
        <taxon>Nematoda</taxon>
        <taxon>Chromadorea</taxon>
        <taxon>Rhabditida</taxon>
        <taxon>Tylenchina</taxon>
        <taxon>Panagrolaimomorpha</taxon>
        <taxon>Strongyloidoidea</taxon>
        <taxon>Strongyloididae</taxon>
        <taxon>Strongyloides</taxon>
    </lineage>
</organism>
<evidence type="ECO:0000313" key="2">
    <source>
        <dbReference type="Proteomes" id="UP000035680"/>
    </source>
</evidence>
<keyword evidence="1" id="KW-1133">Transmembrane helix</keyword>
<dbReference type="Proteomes" id="UP000035680">
    <property type="component" value="Unassembled WGS sequence"/>
</dbReference>
<dbReference type="InterPro" id="IPR038877">
    <property type="entry name" value="THSD1"/>
</dbReference>
<evidence type="ECO:0000256" key="1">
    <source>
        <dbReference type="SAM" id="Phobius"/>
    </source>
</evidence>
<dbReference type="PROSITE" id="PS50092">
    <property type="entry name" value="TSP1"/>
    <property type="match status" value="1"/>
</dbReference>
<feature type="transmembrane region" description="Helical" evidence="1">
    <location>
        <begin position="545"/>
        <end position="569"/>
    </location>
</feature>
<proteinExistence type="predicted"/>
<sequence>MLPQSSVVTSNIIRQNIYFNPPIPRANYENEIIGLEIGEFYRIFNGNTSICEFKIKNNIQRIPCNCFNFPSKNYHLYKVSKDLSLGKILTFEVDYQDIKIIIPSNVELLEDMEVKFESKLCTKQVFTLSLEHRDFYFIPSNISNTNDDSDHWVTVDERTIQLHTGKSKKKFFCQFISLEGFYRVKLKHLDEKNNFIEIKSPIIPLSPVPNIYGLISNKPSINIRSDSIFPHCVNYFTLSWEKSLCFDLNLNFRVQVSATTDLRKASDFIYIEELLLPQDKKTFDIECTLFDIIFEKYCFELISTHPETEKTQIWDKKCVKTEPLKRIDGGFGNWSDFSSCYSSTNGECIQKRFRKCDNPKPMGGLDCQGPIMEVRKCESSRCPVTLTNSPLTSKSSDCSCGCNITNTSGSFFVGHGKYPFCEKKGKLEWILRPPEAMSIRRKFFDIKPLQKYYITIDKHFLNNEDDIVQLFSDKNLIWESQQSLETEIIVNANVTIKFVFNSLANISKTSGIIINYALKDDLYIMENVSYPTSRAICIKNYCSKTLFICLCILGILMILLLPTILCFFITKLLRKDKWNEIKEKNNKNSKYRENAESIRSEMIKSNNTNSTHIPDGHNSTNGQKKFVTCRSIGIQLSSHNTPLCSRSTRIQFSENSSSRNTPRVARSSLSFASINEMEYDYYEPMVPGSFLYPTQFDLASDIDIDSIIRQEAKLLLTDPPVDAHTQI</sequence>
<keyword evidence="2" id="KW-1185">Reference proteome</keyword>
<dbReference type="WBParaSite" id="SVE_1197400.1">
    <property type="protein sequence ID" value="SVE_1197400.1"/>
    <property type="gene ID" value="SVE_1197400"/>
</dbReference>